<sequence>MSDYIQDFDLAAALGANEPTLDYQWLPPAGEDSDFSALIGDEGDAIDLGFTDFSVLQQPAYGGFDLGQSEPFVPRRIMNDSVSALAPEPNGRSPTLISSMSSWPQLMPQSPNNINIPDAGSGSSNGAYQHRVDLLAPEDDWQSRDHANAELSLPSLSTLPRAIPCGFEGCHQSFDSWEDRWEHLRLALHYRCMVLECGQQFVIHHQLQNHAREKQHESFPCNITGCTRAFIVCEHRDGHQSHLHSQDHYQVEGNHPLACIECGETSRSRARLQAHANTKQHSPFQCICGKKFARVDVLHRHLDSYGRDMPKFPCTFCKSHRGNLGFRRRDHLVQHLRGYHKFDLEEINQISLPLRDIRLRNSPVCAHVECEYHRDSSFRDLPPEQQLEDRPFTKQSDLSKHLKEVHDETPFPCNFPGCDKVGGKGYIRQKDLMKHQTAKHPEFA</sequence>
<dbReference type="InterPro" id="IPR013087">
    <property type="entry name" value="Znf_C2H2_type"/>
</dbReference>
<evidence type="ECO:0000256" key="5">
    <source>
        <dbReference type="ARBA" id="ARBA00023015"/>
    </source>
</evidence>
<evidence type="ECO:0000256" key="8">
    <source>
        <dbReference type="PROSITE-ProRule" id="PRU00042"/>
    </source>
</evidence>
<keyword evidence="4" id="KW-0862">Zinc</keyword>
<dbReference type="Gene3D" id="3.30.160.60">
    <property type="entry name" value="Classic Zinc Finger"/>
    <property type="match status" value="2"/>
</dbReference>
<keyword evidence="2" id="KW-0479">Metal-binding</keyword>
<dbReference type="PANTHER" id="PTHR46179:SF13">
    <property type="entry name" value="C2H2-TYPE DOMAIN-CONTAINING PROTEIN"/>
    <property type="match status" value="1"/>
</dbReference>
<evidence type="ECO:0000256" key="3">
    <source>
        <dbReference type="ARBA" id="ARBA00022771"/>
    </source>
</evidence>
<protein>
    <submittedName>
        <fullName evidence="10">C2H2-type domain-containing protein</fullName>
    </submittedName>
</protein>
<dbReference type="EMBL" id="JARVKM010000013">
    <property type="protein sequence ID" value="KAK9778973.1"/>
    <property type="molecule type" value="Genomic_DNA"/>
</dbReference>
<dbReference type="PROSITE" id="PS50157">
    <property type="entry name" value="ZINC_FINGER_C2H2_2"/>
    <property type="match status" value="1"/>
</dbReference>
<evidence type="ECO:0000256" key="6">
    <source>
        <dbReference type="ARBA" id="ARBA00023163"/>
    </source>
</evidence>
<comment type="caution">
    <text evidence="10">The sequence shown here is derived from an EMBL/GenBank/DDBJ whole genome shotgun (WGS) entry which is preliminary data.</text>
</comment>
<evidence type="ECO:0000259" key="9">
    <source>
        <dbReference type="PROSITE" id="PS50157"/>
    </source>
</evidence>
<dbReference type="PROSITE" id="PS00028">
    <property type="entry name" value="ZINC_FINGER_C2H2_1"/>
    <property type="match status" value="2"/>
</dbReference>
<dbReference type="SMART" id="SM00355">
    <property type="entry name" value="ZnF_C2H2"/>
    <property type="match status" value="6"/>
</dbReference>
<evidence type="ECO:0000256" key="7">
    <source>
        <dbReference type="ARBA" id="ARBA00023242"/>
    </source>
</evidence>
<keyword evidence="6" id="KW-0804">Transcription</keyword>
<keyword evidence="7" id="KW-0539">Nucleus</keyword>
<evidence type="ECO:0000256" key="1">
    <source>
        <dbReference type="ARBA" id="ARBA00004123"/>
    </source>
</evidence>
<keyword evidence="11" id="KW-1185">Reference proteome</keyword>
<name>A0ABR2XYT4_9PEZI</name>
<evidence type="ECO:0000313" key="11">
    <source>
        <dbReference type="Proteomes" id="UP001465668"/>
    </source>
</evidence>
<reference evidence="10 11" key="1">
    <citation type="submission" date="2024-02" db="EMBL/GenBank/DDBJ databases">
        <title>First draft genome assembly of two strains of Seiridium cardinale.</title>
        <authorList>
            <person name="Emiliani G."/>
            <person name="Scali E."/>
        </authorList>
    </citation>
    <scope>NUCLEOTIDE SEQUENCE [LARGE SCALE GENOMIC DNA]</scope>
    <source>
        <strain evidence="10 11">BM-138-000479</strain>
    </source>
</reference>
<proteinExistence type="predicted"/>
<organism evidence="10 11">
    <name type="scientific">Seiridium cardinale</name>
    <dbReference type="NCBI Taxonomy" id="138064"/>
    <lineage>
        <taxon>Eukaryota</taxon>
        <taxon>Fungi</taxon>
        <taxon>Dikarya</taxon>
        <taxon>Ascomycota</taxon>
        <taxon>Pezizomycotina</taxon>
        <taxon>Sordariomycetes</taxon>
        <taxon>Xylariomycetidae</taxon>
        <taxon>Amphisphaeriales</taxon>
        <taxon>Sporocadaceae</taxon>
        <taxon>Seiridium</taxon>
    </lineage>
</organism>
<feature type="domain" description="C2H2-type" evidence="9">
    <location>
        <begin position="190"/>
        <end position="216"/>
    </location>
</feature>
<evidence type="ECO:0000256" key="2">
    <source>
        <dbReference type="ARBA" id="ARBA00022723"/>
    </source>
</evidence>
<evidence type="ECO:0000313" key="10">
    <source>
        <dbReference type="EMBL" id="KAK9778973.1"/>
    </source>
</evidence>
<accession>A0ABR2XYT4</accession>
<dbReference type="PANTHER" id="PTHR46179">
    <property type="entry name" value="ZINC FINGER PROTEIN"/>
    <property type="match status" value="1"/>
</dbReference>
<dbReference type="Proteomes" id="UP001465668">
    <property type="component" value="Unassembled WGS sequence"/>
</dbReference>
<comment type="subcellular location">
    <subcellularLocation>
        <location evidence="1">Nucleus</location>
    </subcellularLocation>
</comment>
<evidence type="ECO:0000256" key="4">
    <source>
        <dbReference type="ARBA" id="ARBA00022833"/>
    </source>
</evidence>
<keyword evidence="3 8" id="KW-0863">Zinc-finger</keyword>
<gene>
    <name evidence="10" type="ORF">SCAR479_04209</name>
</gene>
<keyword evidence="5" id="KW-0805">Transcription regulation</keyword>
<dbReference type="InterPro" id="IPR051061">
    <property type="entry name" value="Zinc_finger_trans_reg"/>
</dbReference>